<evidence type="ECO:0000313" key="2">
    <source>
        <dbReference type="Proteomes" id="UP001500920"/>
    </source>
</evidence>
<evidence type="ECO:0008006" key="3">
    <source>
        <dbReference type="Google" id="ProtNLM"/>
    </source>
</evidence>
<keyword evidence="2" id="KW-1185">Reference proteome</keyword>
<evidence type="ECO:0000313" key="1">
    <source>
        <dbReference type="EMBL" id="GAA3723171.1"/>
    </source>
</evidence>
<dbReference type="EMBL" id="BAABCK010000021">
    <property type="protein sequence ID" value="GAA3723171.1"/>
    <property type="molecule type" value="Genomic_DNA"/>
</dbReference>
<sequence length="108" mass="12584">MFMSEFPHEISIITRKTIQSGSYPFKEEVVETVIMVNGFMDTPSTSERLTFHNMQKQLTRALYVPYRVKPKHTDIIMHDGKEYEIIGDVEDQGGQHEVNRIPLKEVDE</sequence>
<accession>A0ABP7ER26</accession>
<reference evidence="2" key="1">
    <citation type="journal article" date="2019" name="Int. J. Syst. Evol. Microbiol.">
        <title>The Global Catalogue of Microorganisms (GCM) 10K type strain sequencing project: providing services to taxonomists for standard genome sequencing and annotation.</title>
        <authorList>
            <consortium name="The Broad Institute Genomics Platform"/>
            <consortium name="The Broad Institute Genome Sequencing Center for Infectious Disease"/>
            <person name="Wu L."/>
            <person name="Ma J."/>
        </authorList>
    </citation>
    <scope>NUCLEOTIDE SEQUENCE [LARGE SCALE GENOMIC DNA]</scope>
    <source>
        <strain evidence="2">JCM 16981</strain>
    </source>
</reference>
<dbReference type="Gene3D" id="2.40.10.270">
    <property type="entry name" value="Bacteriophage SPP1 head-tail adaptor protein"/>
    <property type="match status" value="1"/>
</dbReference>
<protein>
    <recommendedName>
        <fullName evidence="3">Phage head-tail adapter protein</fullName>
    </recommendedName>
</protein>
<comment type="caution">
    <text evidence="1">The sequence shown here is derived from an EMBL/GenBank/DDBJ whole genome shotgun (WGS) entry which is preliminary data.</text>
</comment>
<dbReference type="Proteomes" id="UP001500920">
    <property type="component" value="Unassembled WGS sequence"/>
</dbReference>
<name>A0ABP7ER26_9STAP</name>
<organism evidence="1 2">
    <name type="scientific">Salinicoccus jeotgali</name>
    <dbReference type="NCBI Taxonomy" id="381634"/>
    <lineage>
        <taxon>Bacteria</taxon>
        <taxon>Bacillati</taxon>
        <taxon>Bacillota</taxon>
        <taxon>Bacilli</taxon>
        <taxon>Bacillales</taxon>
        <taxon>Staphylococcaceae</taxon>
        <taxon>Salinicoccus</taxon>
    </lineage>
</organism>
<gene>
    <name evidence="1" type="ORF">GCM10022378_11610</name>
</gene>
<proteinExistence type="predicted"/>
<dbReference type="InterPro" id="IPR038666">
    <property type="entry name" value="SSP1_head-tail_sf"/>
</dbReference>